<protein>
    <submittedName>
        <fullName evidence="1">AAA-like domain-containing protein</fullName>
    </submittedName>
</protein>
<evidence type="ECO:0000313" key="1">
    <source>
        <dbReference type="EMBL" id="MEZ8195245.1"/>
    </source>
</evidence>
<name>A0ABV4M6U0_9VIBR</name>
<dbReference type="Pfam" id="PF14516">
    <property type="entry name" value="AAA_35"/>
    <property type="match status" value="1"/>
</dbReference>
<dbReference type="RefSeq" id="WP_371730338.1">
    <property type="nucleotide sequence ID" value="NZ_JBGOOT010000006.1"/>
</dbReference>
<keyword evidence="2" id="KW-1185">Reference proteome</keyword>
<dbReference type="InterPro" id="IPR027417">
    <property type="entry name" value="P-loop_NTPase"/>
</dbReference>
<organism evidence="1 2">
    <name type="scientific">Vibrio cortegadensis</name>
    <dbReference type="NCBI Taxonomy" id="1328770"/>
    <lineage>
        <taxon>Bacteria</taxon>
        <taxon>Pseudomonadati</taxon>
        <taxon>Pseudomonadota</taxon>
        <taxon>Gammaproteobacteria</taxon>
        <taxon>Vibrionales</taxon>
        <taxon>Vibrionaceae</taxon>
        <taxon>Vibrio</taxon>
    </lineage>
</organism>
<dbReference type="Gene3D" id="3.40.50.300">
    <property type="entry name" value="P-loop containing nucleotide triphosphate hydrolases"/>
    <property type="match status" value="1"/>
</dbReference>
<sequence length="853" mass="99282">MTKTLISETIIPRELYIERDADRQIEQIVNDMGRPGYILVSRQMGKTNLLIHTKRKLETENDIFAYIDLSNRFNTARECFRSIIDTIIESNYEKLEDIEEEIENRRNNRKIPSHKEHGFEIRKILKKLSGKIIINLDEIDSLTSADYSDKIFAHIRSVYFERVNFPELKRLTYIISGVAEPSEIIKDKSISPFNIGQKIFLNDFSLNEFRLFVEKSKLELNNIIIERIYYWIQGNPRMSWEVLSTIEDKVEAGINIDVDSINSVIKDLYLSNFDRPPIDHIRVLVSADKDLQSGLFSMHYNKPVSDHTRSKLYLAGIAAPSEANEPVAFKNRVVEASLSETWLSSLSINSSASIESTVDLFNNKEYIAAEKQFLTLIESEISDEKLDFIRYKLAACTLFNAKYTDTIKYCKLLKDVEKTDQREVSWMLGFSFFKTNAIEPAIEELSTLVNGDEQDLLKYRATVDYCLVLLKSNNNHSDEIIQLCKSIIQELSISVENEPSIDIKNSIMEVLYIASMILKELDNISSEHHIDSACQYAVGLDVIVPSIMRYEKDEDCDLFWDSIFRKINESEKIYTSNKNFNPYMLKDTHIKFFINLSQSLDDDRFLEYLKCIQKIIEQSESLNIDFFHNLIMCLVLDLQSESKKERWISTLNFIKSLDREIIDPEFEFLCNKFSTYLEPKNEEARSLYFQGIQNYSSTPEIIDAEIFEREITRLYDEDKDEQAISLSDLVHSLDVLSSTSTKIILIRIMYIRMIRSKITDKKVSLAKELDNLLDKITVENVAHTRLSMKEIENIRKNVKGVIIKNTPIKQVIHERKYKRNELISVLYIENDTTEIGKYKKFISDLQNGKCRII</sequence>
<dbReference type="EMBL" id="JBGOOT010000006">
    <property type="protein sequence ID" value="MEZ8195245.1"/>
    <property type="molecule type" value="Genomic_DNA"/>
</dbReference>
<gene>
    <name evidence="1" type="ORF">ACED38_10115</name>
</gene>
<proteinExistence type="predicted"/>
<dbReference type="SUPFAM" id="SSF52540">
    <property type="entry name" value="P-loop containing nucleoside triphosphate hydrolases"/>
    <property type="match status" value="1"/>
</dbReference>
<dbReference type="Proteomes" id="UP001569153">
    <property type="component" value="Unassembled WGS sequence"/>
</dbReference>
<comment type="caution">
    <text evidence="1">The sequence shown here is derived from an EMBL/GenBank/DDBJ whole genome shotgun (WGS) entry which is preliminary data.</text>
</comment>
<reference evidence="1 2" key="1">
    <citation type="submission" date="2024-06" db="EMBL/GenBank/DDBJ databases">
        <authorList>
            <person name="Steensen K."/>
            <person name="Seneca J."/>
            <person name="Bartlau N."/>
            <person name="Yu A.X."/>
            <person name="Polz M.F."/>
        </authorList>
    </citation>
    <scope>NUCLEOTIDE SEQUENCE [LARGE SCALE GENOMIC DNA]</scope>
    <source>
        <strain evidence="1 2">FF146</strain>
    </source>
</reference>
<evidence type="ECO:0000313" key="2">
    <source>
        <dbReference type="Proteomes" id="UP001569153"/>
    </source>
</evidence>
<accession>A0ABV4M6U0</accession>